<name>A0A6N9H8E0_9MICO</name>
<evidence type="ECO:0000313" key="2">
    <source>
        <dbReference type="EMBL" id="MYM20300.1"/>
    </source>
</evidence>
<keyword evidence="3" id="KW-1185">Reference proteome</keyword>
<keyword evidence="1" id="KW-0812">Transmembrane</keyword>
<dbReference type="RefSeq" id="WP_160953719.1">
    <property type="nucleotide sequence ID" value="NZ_WWEQ01000045.1"/>
</dbReference>
<sequence length="152" mass="15327">MTPPRSALVAAGCTAAAALFVCALTLVLRAAGGLSGPIAVLAGLTSSFAVLGALAAALGAVVGWVRARAVPLDGQAPAPGRASAGPPWRWLWLTALFLALSAPLIVYLLAVLWLTNALYVALCLAIVCVPAALAFVPVGRLTLRSRPGPPRA</sequence>
<feature type="transmembrane region" description="Helical" evidence="1">
    <location>
        <begin position="90"/>
        <end position="113"/>
    </location>
</feature>
<dbReference type="AlphaFoldDB" id="A0A6N9H8E0"/>
<feature type="transmembrane region" description="Helical" evidence="1">
    <location>
        <begin position="39"/>
        <end position="65"/>
    </location>
</feature>
<evidence type="ECO:0000313" key="3">
    <source>
        <dbReference type="Proteomes" id="UP000469215"/>
    </source>
</evidence>
<accession>A0A6N9H8E0</accession>
<gene>
    <name evidence="2" type="ORF">GSY69_10075</name>
</gene>
<protein>
    <submittedName>
        <fullName evidence="2">Uncharacterized protein</fullName>
    </submittedName>
</protein>
<dbReference type="EMBL" id="WWEQ01000045">
    <property type="protein sequence ID" value="MYM20300.1"/>
    <property type="molecule type" value="Genomic_DNA"/>
</dbReference>
<organism evidence="2 3">
    <name type="scientific">Brevibacterium rongguiense</name>
    <dbReference type="NCBI Taxonomy" id="2695267"/>
    <lineage>
        <taxon>Bacteria</taxon>
        <taxon>Bacillati</taxon>
        <taxon>Actinomycetota</taxon>
        <taxon>Actinomycetes</taxon>
        <taxon>Micrococcales</taxon>
        <taxon>Brevibacteriaceae</taxon>
        <taxon>Brevibacterium</taxon>
    </lineage>
</organism>
<proteinExistence type="predicted"/>
<feature type="transmembrane region" description="Helical" evidence="1">
    <location>
        <begin position="119"/>
        <end position="143"/>
    </location>
</feature>
<keyword evidence="1" id="KW-0472">Membrane</keyword>
<evidence type="ECO:0000256" key="1">
    <source>
        <dbReference type="SAM" id="Phobius"/>
    </source>
</evidence>
<keyword evidence="1" id="KW-1133">Transmembrane helix</keyword>
<comment type="caution">
    <text evidence="2">The sequence shown here is derived from an EMBL/GenBank/DDBJ whole genome shotgun (WGS) entry which is preliminary data.</text>
</comment>
<reference evidence="2 3" key="1">
    <citation type="submission" date="2020-01" db="EMBL/GenBank/DDBJ databases">
        <authorList>
            <person name="Deng T."/>
        </authorList>
    </citation>
    <scope>NUCLEOTIDE SEQUENCE [LARGE SCALE GENOMIC DNA]</scope>
    <source>
        <strain evidence="2 3">5221</strain>
    </source>
</reference>
<dbReference type="Proteomes" id="UP000469215">
    <property type="component" value="Unassembled WGS sequence"/>
</dbReference>